<keyword evidence="5" id="KW-0675">Receptor</keyword>
<evidence type="ECO:0000256" key="4">
    <source>
        <dbReference type="SAM" id="Phobius"/>
    </source>
</evidence>
<keyword evidence="4" id="KW-0812">Transmembrane</keyword>
<dbReference type="Gene3D" id="2.60.40.1120">
    <property type="entry name" value="Carboxypeptidase-like, regulatory domain"/>
    <property type="match status" value="1"/>
</dbReference>
<keyword evidence="3" id="KW-0998">Cell outer membrane</keyword>
<dbReference type="Gene3D" id="2.40.170.20">
    <property type="entry name" value="TonB-dependent receptor, beta-barrel domain"/>
    <property type="match status" value="1"/>
</dbReference>
<evidence type="ECO:0000313" key="5">
    <source>
        <dbReference type="EMBL" id="MCX2718316.1"/>
    </source>
</evidence>
<comment type="subcellular location">
    <subcellularLocation>
        <location evidence="1">Cell outer membrane</location>
    </subcellularLocation>
</comment>
<dbReference type="RefSeq" id="WP_266010325.1">
    <property type="nucleotide sequence ID" value="NZ_JAPFQP010000001.1"/>
</dbReference>
<name>A0AAE3MIR9_9FLAO</name>
<accession>A0AAE3MIR9</accession>
<evidence type="ECO:0000256" key="1">
    <source>
        <dbReference type="ARBA" id="ARBA00004442"/>
    </source>
</evidence>
<dbReference type="SUPFAM" id="SSF49464">
    <property type="entry name" value="Carboxypeptidase regulatory domain-like"/>
    <property type="match status" value="1"/>
</dbReference>
<dbReference type="InterPro" id="IPR008969">
    <property type="entry name" value="CarboxyPept-like_regulatory"/>
</dbReference>
<dbReference type="AlphaFoldDB" id="A0AAE3MIR9"/>
<gene>
    <name evidence="5" type="ORF">OO016_01760</name>
</gene>
<dbReference type="SUPFAM" id="SSF56935">
    <property type="entry name" value="Porins"/>
    <property type="match status" value="1"/>
</dbReference>
<evidence type="ECO:0000256" key="2">
    <source>
        <dbReference type="ARBA" id="ARBA00023136"/>
    </source>
</evidence>
<sequence length="946" mass="107176">MHLYFWPQGKKVRANSKGEVKVKKGWSIQLWRERKRTYCLLFLFTITTSGVISAQGITVKGVVLDANDHKEIDGVRVYTEGNLQGVRTAADGTFELNIVCLSDCLLQFDKTGYHRLRLPLERGTDVIDLGSIMLSRQNPVEKRDVLLNLSESDLNEEDGVSDVVGFLQGSRDIFLNRAAFDFSQSFFRIRGYDSSEGLVHINGLPMNSLTNGRPQWNNWGGLNDVMRYATRSLNLDISRTSFEGLLGGVDFTVRPSQMRPGSRITASFSNRSYATRLMGTFASGSRDGPFSFALSLSRRWAEEGFIQGTSYNAYSLFGSMELQLGPYSSIYGFAMLASNRRGRSAPVTEEVFDLAGRAYNPYWGFQGGRIRNSRERLISEPVLMLNFQLKRERLRLRLGLGYQFGEQASSRLGYFEAPNPDPTYYRYLPSFYYNNRFGDYSISAQNAAAGFRSYGQLSWENLYRANSNSPTGKASYLDYSEVEEGQQLIAGANANLKLSKSINLDAGISYRDQYKEYFSRIDDLLGAQYHLDIDPFSGTANDINRPEEKGVGDRFGYSYSLGIKAIKAFAQVEFLQRKWSTFISGGWESRDYQRQGLFLNARYPEESFGPSPVRKFSGSGIKAGIAYYPNSRIQFNLRGTSQQRLPLPGNLYINQRDNQKTVSYKLLPVVKSVEMNAHLRFPRLTGRASWFSTWFSNTTDIGFFYTDSGLGSDFVQEVQTNINTWHRGLEFGLEYAPGSSVTLSLAGTMASYKYVNNPLVSLYFDVTEADQNPIHPSGRANLGPAKLKELYMPRGPQQAISLGFTYRDPDFWFVSATVNQLNMNFIDLSVLSRTDSFLLDPETRDTVRDIDEDFLKTRLRQEPLPGVFLLNLVGGKSWLIKGHYLGIFASVNNLFDTTFRTGGFEQSRNGHYMQYIDDERSLTPSFAPKYWYGYGRTYFLNISMSF</sequence>
<keyword evidence="6" id="KW-1185">Reference proteome</keyword>
<evidence type="ECO:0000313" key="6">
    <source>
        <dbReference type="Proteomes" id="UP001207116"/>
    </source>
</evidence>
<dbReference type="InterPro" id="IPR036942">
    <property type="entry name" value="Beta-barrel_TonB_sf"/>
</dbReference>
<evidence type="ECO:0000256" key="3">
    <source>
        <dbReference type="ARBA" id="ARBA00023237"/>
    </source>
</evidence>
<keyword evidence="2 4" id="KW-0472">Membrane</keyword>
<protein>
    <submittedName>
        <fullName evidence="5">TonB-dependent receptor</fullName>
    </submittedName>
</protein>
<dbReference type="Proteomes" id="UP001207116">
    <property type="component" value="Unassembled WGS sequence"/>
</dbReference>
<dbReference type="EMBL" id="JAPFQP010000001">
    <property type="protein sequence ID" value="MCX2718316.1"/>
    <property type="molecule type" value="Genomic_DNA"/>
</dbReference>
<keyword evidence="4" id="KW-1133">Transmembrane helix</keyword>
<comment type="caution">
    <text evidence="5">The sequence shown here is derived from an EMBL/GenBank/DDBJ whole genome shotgun (WGS) entry which is preliminary data.</text>
</comment>
<organism evidence="5 6">
    <name type="scientific">Lentiprolixibacter aurantiacus</name>
    <dbReference type="NCBI Taxonomy" id="2993939"/>
    <lineage>
        <taxon>Bacteria</taxon>
        <taxon>Pseudomonadati</taxon>
        <taxon>Bacteroidota</taxon>
        <taxon>Flavobacteriia</taxon>
        <taxon>Flavobacteriales</taxon>
        <taxon>Flavobacteriaceae</taxon>
        <taxon>Lentiprolixibacter</taxon>
    </lineage>
</organism>
<feature type="transmembrane region" description="Helical" evidence="4">
    <location>
        <begin position="38"/>
        <end position="57"/>
    </location>
</feature>
<reference evidence="5" key="1">
    <citation type="submission" date="2022-11" db="EMBL/GenBank/DDBJ databases">
        <title>The characterization of three novel Bacteroidetes species and genomic analysis of their roles in tidal elemental geochemical cycles.</title>
        <authorList>
            <person name="Ma K.-J."/>
        </authorList>
    </citation>
    <scope>NUCLEOTIDE SEQUENCE</scope>
    <source>
        <strain evidence="5">M415</strain>
    </source>
</reference>
<dbReference type="GO" id="GO:0009279">
    <property type="term" value="C:cell outer membrane"/>
    <property type="evidence" value="ECO:0007669"/>
    <property type="project" value="UniProtKB-SubCell"/>
</dbReference>
<proteinExistence type="predicted"/>